<dbReference type="Pfam" id="PF01494">
    <property type="entry name" value="FAD_binding_3"/>
    <property type="match status" value="1"/>
</dbReference>
<dbReference type="Pfam" id="PF06314">
    <property type="entry name" value="ADC"/>
    <property type="match status" value="1"/>
</dbReference>
<dbReference type="InterPro" id="IPR002938">
    <property type="entry name" value="FAD-bd"/>
</dbReference>
<dbReference type="InterPro" id="IPR050493">
    <property type="entry name" value="FAD-dep_Monooxygenase_BioMet"/>
</dbReference>
<sequence length="745" mass="80353">MIPNGNSNGPAQGPMPLKVVIVGAGLGGLTAALALRQAGHDVTLLESSSFSQEIGAGLHIAPYSNGALKRLGIDLLNDRSIGGTENTGCNIWPPFAPKNIYISYAEECKRWQHRRVMVHRAQLHTVLRERALSGEGVGKPCTLRLSSRVVSIDPEKGEVLLASGESVCGDMILGADGVHSQCRKALEGGRGFVPFDCGISAFRFTVPVQALRDDPVTAELLGPDGTLLAALAVGGIKRLICYPIADNTLMNFVFLHAGGESQTEDKTPANLKKLVLEVGSEFKPAFRAVLEKVQEDTIRLWPLLDLPTLPTWVNGKMALLGDAAHPFLPHRAEGASQAIEDAVSLGTVFHFGTPAEAVPERLALYEKCRKERASKIQEASRIFSQSQDYQKKKGFNPHDFDNYSFSHDEHHHSLHALRLLLKSKRRDIRMRMPISFGPAPGPCQPGNTIHGVFGSKPADFASHHIVHTIRFATSKTYLQNYFPTPAFSFAKADTVVQASLVCTSFRGLAWLGGHGYERVGLYIHGAQYKQANGELVKGAYVPVIFENSADSLVTGREERGAPVVGCDIDIAELGDSKVITLSWKGTTMGQLRLDAISKTPSAVAAPPKPDDEGLLMFRFVPGVGQPGGKPDAAYAVFEPDVGRAPVTVESNGANGHADAKPATNREDHANGESHANLSSEASASRNTEYASQAAFEFTAGKWQTIPTLHHVVKNLQGIPVYDILEAKVEVIQGGSDDFSLARRLD</sequence>
<feature type="domain" description="FAD-binding" evidence="7">
    <location>
        <begin position="18"/>
        <end position="378"/>
    </location>
</feature>
<dbReference type="SUPFAM" id="SSF54373">
    <property type="entry name" value="FAD-linked reductases, C-terminal domain"/>
    <property type="match status" value="1"/>
</dbReference>
<keyword evidence="4" id="KW-0560">Oxidoreductase</keyword>
<protein>
    <recommendedName>
        <fullName evidence="7">FAD-binding domain-containing protein</fullName>
    </recommendedName>
</protein>
<dbReference type="PANTHER" id="PTHR13789">
    <property type="entry name" value="MONOOXYGENASE"/>
    <property type="match status" value="1"/>
</dbReference>
<feature type="compositionally biased region" description="Polar residues" evidence="6">
    <location>
        <begin position="673"/>
        <end position="685"/>
    </location>
</feature>
<feature type="region of interest" description="Disordered" evidence="6">
    <location>
        <begin position="645"/>
        <end position="685"/>
    </location>
</feature>
<evidence type="ECO:0000259" key="7">
    <source>
        <dbReference type="Pfam" id="PF01494"/>
    </source>
</evidence>
<dbReference type="InterPro" id="IPR010451">
    <property type="entry name" value="Acetoacetate_decarboxylase"/>
</dbReference>
<evidence type="ECO:0000313" key="9">
    <source>
        <dbReference type="Proteomes" id="UP001303473"/>
    </source>
</evidence>
<gene>
    <name evidence="8" type="ORF">QBC46DRAFT_291915</name>
</gene>
<dbReference type="GO" id="GO:0016829">
    <property type="term" value="F:lyase activity"/>
    <property type="evidence" value="ECO:0007669"/>
    <property type="project" value="InterPro"/>
</dbReference>
<name>A0AAN6N7G6_9PEZI</name>
<evidence type="ECO:0000256" key="6">
    <source>
        <dbReference type="SAM" id="MobiDB-lite"/>
    </source>
</evidence>
<evidence type="ECO:0000256" key="5">
    <source>
        <dbReference type="ARBA" id="ARBA00023033"/>
    </source>
</evidence>
<dbReference type="Proteomes" id="UP001303473">
    <property type="component" value="Unassembled WGS sequence"/>
</dbReference>
<dbReference type="PANTHER" id="PTHR13789:SF261">
    <property type="entry name" value="HYDROXYLASE, PUTATIVE (AFU_ORTHOLOGUE AFUA_7G00590)-RELATED"/>
    <property type="match status" value="1"/>
</dbReference>
<accession>A0AAN6N7G6</accession>
<evidence type="ECO:0000256" key="3">
    <source>
        <dbReference type="ARBA" id="ARBA00022827"/>
    </source>
</evidence>
<dbReference type="AlphaFoldDB" id="A0AAN6N7G6"/>
<evidence type="ECO:0000313" key="8">
    <source>
        <dbReference type="EMBL" id="KAK3938757.1"/>
    </source>
</evidence>
<dbReference type="Gene3D" id="3.50.50.60">
    <property type="entry name" value="FAD/NAD(P)-binding domain"/>
    <property type="match status" value="1"/>
</dbReference>
<dbReference type="Gene3D" id="2.40.400.10">
    <property type="entry name" value="Acetoacetate decarboxylase-like"/>
    <property type="match status" value="1"/>
</dbReference>
<keyword evidence="3" id="KW-0274">FAD</keyword>
<keyword evidence="9" id="KW-1185">Reference proteome</keyword>
<reference evidence="9" key="1">
    <citation type="journal article" date="2023" name="Mol. Phylogenet. Evol.">
        <title>Genome-scale phylogeny and comparative genomics of the fungal order Sordariales.</title>
        <authorList>
            <person name="Hensen N."/>
            <person name="Bonometti L."/>
            <person name="Westerberg I."/>
            <person name="Brannstrom I.O."/>
            <person name="Guillou S."/>
            <person name="Cros-Aarteil S."/>
            <person name="Calhoun S."/>
            <person name="Haridas S."/>
            <person name="Kuo A."/>
            <person name="Mondo S."/>
            <person name="Pangilinan J."/>
            <person name="Riley R."/>
            <person name="LaButti K."/>
            <person name="Andreopoulos B."/>
            <person name="Lipzen A."/>
            <person name="Chen C."/>
            <person name="Yan M."/>
            <person name="Daum C."/>
            <person name="Ng V."/>
            <person name="Clum A."/>
            <person name="Steindorff A."/>
            <person name="Ohm R.A."/>
            <person name="Martin F."/>
            <person name="Silar P."/>
            <person name="Natvig D.O."/>
            <person name="Lalanne C."/>
            <person name="Gautier V."/>
            <person name="Ament-Velasquez S.L."/>
            <person name="Kruys A."/>
            <person name="Hutchinson M.I."/>
            <person name="Powell A.J."/>
            <person name="Barry K."/>
            <person name="Miller A.N."/>
            <person name="Grigoriev I.V."/>
            <person name="Debuchy R."/>
            <person name="Gladieux P."/>
            <person name="Hiltunen Thoren M."/>
            <person name="Johannesson H."/>
        </authorList>
    </citation>
    <scope>NUCLEOTIDE SEQUENCE [LARGE SCALE GENOMIC DNA]</scope>
    <source>
        <strain evidence="9">CBS 340.73</strain>
    </source>
</reference>
<dbReference type="SUPFAM" id="SSF51905">
    <property type="entry name" value="FAD/NAD(P)-binding domain"/>
    <property type="match status" value="1"/>
</dbReference>
<proteinExistence type="inferred from homology"/>
<keyword evidence="5" id="KW-0503">Monooxygenase</keyword>
<dbReference type="EMBL" id="MU853823">
    <property type="protein sequence ID" value="KAK3938757.1"/>
    <property type="molecule type" value="Genomic_DNA"/>
</dbReference>
<evidence type="ECO:0000256" key="4">
    <source>
        <dbReference type="ARBA" id="ARBA00023002"/>
    </source>
</evidence>
<dbReference type="PRINTS" id="PR00420">
    <property type="entry name" value="RNGMNOXGNASE"/>
</dbReference>
<keyword evidence="2" id="KW-0285">Flavoprotein</keyword>
<dbReference type="SUPFAM" id="SSF160104">
    <property type="entry name" value="Acetoacetate decarboxylase-like"/>
    <property type="match status" value="1"/>
</dbReference>
<dbReference type="GO" id="GO:0071949">
    <property type="term" value="F:FAD binding"/>
    <property type="evidence" value="ECO:0007669"/>
    <property type="project" value="InterPro"/>
</dbReference>
<comment type="similarity">
    <text evidence="1">Belongs to the paxM FAD-dependent monooxygenase family.</text>
</comment>
<evidence type="ECO:0000256" key="2">
    <source>
        <dbReference type="ARBA" id="ARBA00022630"/>
    </source>
</evidence>
<feature type="compositionally biased region" description="Basic and acidic residues" evidence="6">
    <location>
        <begin position="657"/>
        <end position="671"/>
    </location>
</feature>
<dbReference type="InterPro" id="IPR036188">
    <property type="entry name" value="FAD/NAD-bd_sf"/>
</dbReference>
<comment type="caution">
    <text evidence="8">The sequence shown here is derived from an EMBL/GenBank/DDBJ whole genome shotgun (WGS) entry which is preliminary data.</text>
</comment>
<organism evidence="8 9">
    <name type="scientific">Diplogelasinospora grovesii</name>
    <dbReference type="NCBI Taxonomy" id="303347"/>
    <lineage>
        <taxon>Eukaryota</taxon>
        <taxon>Fungi</taxon>
        <taxon>Dikarya</taxon>
        <taxon>Ascomycota</taxon>
        <taxon>Pezizomycotina</taxon>
        <taxon>Sordariomycetes</taxon>
        <taxon>Sordariomycetidae</taxon>
        <taxon>Sordariales</taxon>
        <taxon>Diplogelasinosporaceae</taxon>
        <taxon>Diplogelasinospora</taxon>
    </lineage>
</organism>
<evidence type="ECO:0000256" key="1">
    <source>
        <dbReference type="ARBA" id="ARBA00007992"/>
    </source>
</evidence>
<dbReference type="InterPro" id="IPR023375">
    <property type="entry name" value="ADC_dom_sf"/>
</dbReference>
<dbReference type="GO" id="GO:0004497">
    <property type="term" value="F:monooxygenase activity"/>
    <property type="evidence" value="ECO:0007669"/>
    <property type="project" value="UniProtKB-KW"/>
</dbReference>